<keyword evidence="3" id="KW-1185">Reference proteome</keyword>
<evidence type="ECO:0000313" key="2">
    <source>
        <dbReference type="EMBL" id="QEC64521.1"/>
    </source>
</evidence>
<dbReference type="EMBL" id="CP042436">
    <property type="protein sequence ID" value="QEC64521.1"/>
    <property type="molecule type" value="Genomic_DNA"/>
</dbReference>
<accession>A0A5B8V1J2</accession>
<reference evidence="2 3" key="1">
    <citation type="journal article" date="2017" name="Curr. Microbiol.">
        <title>Mucilaginibacter ginsenosidivorans sp. nov., Isolated from Soil of Ginseng Field.</title>
        <authorList>
            <person name="Kim M.M."/>
            <person name="Siddiqi M.Z."/>
            <person name="Im W.T."/>
        </authorList>
    </citation>
    <scope>NUCLEOTIDE SEQUENCE [LARGE SCALE GENOMIC DNA]</scope>
    <source>
        <strain evidence="2 3">Gsoil 3017</strain>
    </source>
</reference>
<dbReference type="KEGG" id="mgin:FRZ54_18740"/>
<dbReference type="OrthoDB" id="8448116at2"/>
<proteinExistence type="predicted"/>
<keyword evidence="1" id="KW-0732">Signal</keyword>
<evidence type="ECO:0000313" key="3">
    <source>
        <dbReference type="Proteomes" id="UP000321479"/>
    </source>
</evidence>
<name>A0A5B8V1J2_9SPHI</name>
<dbReference type="AlphaFoldDB" id="A0A5B8V1J2"/>
<feature type="chain" id="PRO_5023030250" evidence="1">
    <location>
        <begin position="20"/>
        <end position="186"/>
    </location>
</feature>
<organism evidence="2 3">
    <name type="scientific">Mucilaginibacter ginsenosidivorans</name>
    <dbReference type="NCBI Taxonomy" id="398053"/>
    <lineage>
        <taxon>Bacteria</taxon>
        <taxon>Pseudomonadati</taxon>
        <taxon>Bacteroidota</taxon>
        <taxon>Sphingobacteriia</taxon>
        <taxon>Sphingobacteriales</taxon>
        <taxon>Sphingobacteriaceae</taxon>
        <taxon>Mucilaginibacter</taxon>
    </lineage>
</organism>
<sequence length="186" mass="20546">MMKNYVRLLFLLTTACCFATFGACQKKSQDLKVVIIRHGEKPADGDNLDCAGFNRSLALPKVLYDKFGTASAIFVPAIKSGSQTKPVRMFQLITPYAVKYNLAINSTYAVDDHKDLANEITKLNGVVIVVWEHDNIPKIAKALGIKNPPAWPGTDFDSIWIITYKKDKASLATDKEDIKPSSACSF</sequence>
<feature type="signal peptide" evidence="1">
    <location>
        <begin position="1"/>
        <end position="19"/>
    </location>
</feature>
<evidence type="ECO:0000256" key="1">
    <source>
        <dbReference type="SAM" id="SignalP"/>
    </source>
</evidence>
<dbReference type="RefSeq" id="WP_147033355.1">
    <property type="nucleotide sequence ID" value="NZ_CP042436.1"/>
</dbReference>
<dbReference type="Proteomes" id="UP000321479">
    <property type="component" value="Chromosome"/>
</dbReference>
<protein>
    <submittedName>
        <fullName evidence="2">Histidine phosphatase family protein</fullName>
    </submittedName>
</protein>
<dbReference type="PROSITE" id="PS51257">
    <property type="entry name" value="PROKAR_LIPOPROTEIN"/>
    <property type="match status" value="1"/>
</dbReference>
<gene>
    <name evidence="2" type="ORF">FRZ54_18740</name>
</gene>